<evidence type="ECO:0000256" key="6">
    <source>
        <dbReference type="ARBA" id="ARBA00023136"/>
    </source>
</evidence>
<dbReference type="InterPro" id="IPR032816">
    <property type="entry name" value="VTT_dom"/>
</dbReference>
<dbReference type="Pfam" id="PF09335">
    <property type="entry name" value="VTT_dom"/>
    <property type="match status" value="1"/>
</dbReference>
<comment type="similarity">
    <text evidence="2 7">Belongs to the DedA family.</text>
</comment>
<feature type="domain" description="VTT" evidence="8">
    <location>
        <begin position="48"/>
        <end position="175"/>
    </location>
</feature>
<organism evidence="9 10">
    <name type="scientific">Rhodococcus antarcticus</name>
    <dbReference type="NCBI Taxonomy" id="2987751"/>
    <lineage>
        <taxon>Bacteria</taxon>
        <taxon>Bacillati</taxon>
        <taxon>Actinomycetota</taxon>
        <taxon>Actinomycetes</taxon>
        <taxon>Mycobacteriales</taxon>
        <taxon>Nocardiaceae</taxon>
        <taxon>Rhodococcus</taxon>
    </lineage>
</organism>
<keyword evidence="5 7" id="KW-1133">Transmembrane helix</keyword>
<evidence type="ECO:0000256" key="3">
    <source>
        <dbReference type="ARBA" id="ARBA00022475"/>
    </source>
</evidence>
<keyword evidence="6 7" id="KW-0472">Membrane</keyword>
<evidence type="ECO:0000256" key="5">
    <source>
        <dbReference type="ARBA" id="ARBA00022989"/>
    </source>
</evidence>
<gene>
    <name evidence="9" type="ORF">RHODO2019_12790</name>
</gene>
<evidence type="ECO:0000256" key="4">
    <source>
        <dbReference type="ARBA" id="ARBA00022692"/>
    </source>
</evidence>
<feature type="transmembrane region" description="Helical" evidence="7">
    <location>
        <begin position="189"/>
        <end position="207"/>
    </location>
</feature>
<evidence type="ECO:0000256" key="7">
    <source>
        <dbReference type="RuleBase" id="RU367016"/>
    </source>
</evidence>
<keyword evidence="4 7" id="KW-0812">Transmembrane</keyword>
<comment type="subcellular location">
    <subcellularLocation>
        <location evidence="1 7">Cell membrane</location>
        <topology evidence="1 7">Multi-pass membrane protein</topology>
    </subcellularLocation>
</comment>
<protein>
    <submittedName>
        <fullName evidence="9">VTT domain-containing protein</fullName>
    </submittedName>
</protein>
<feature type="transmembrane region" description="Helical" evidence="7">
    <location>
        <begin position="160"/>
        <end position="183"/>
    </location>
</feature>
<dbReference type="RefSeq" id="WP_265384759.1">
    <property type="nucleotide sequence ID" value="NZ_CP110615.1"/>
</dbReference>
<keyword evidence="3 7" id="KW-1003">Cell membrane</keyword>
<evidence type="ECO:0000256" key="2">
    <source>
        <dbReference type="ARBA" id="ARBA00010792"/>
    </source>
</evidence>
<dbReference type="PANTHER" id="PTHR30353">
    <property type="entry name" value="INNER MEMBRANE PROTEIN DEDA-RELATED"/>
    <property type="match status" value="1"/>
</dbReference>
<evidence type="ECO:0000256" key="1">
    <source>
        <dbReference type="ARBA" id="ARBA00004651"/>
    </source>
</evidence>
<feature type="transmembrane region" description="Helical" evidence="7">
    <location>
        <begin position="68"/>
        <end position="92"/>
    </location>
</feature>
<dbReference type="PANTHER" id="PTHR30353:SF0">
    <property type="entry name" value="TRANSMEMBRANE PROTEIN"/>
    <property type="match status" value="1"/>
</dbReference>
<accession>A0ABY6P4R4</accession>
<evidence type="ECO:0000313" key="10">
    <source>
        <dbReference type="Proteomes" id="UP001164965"/>
    </source>
</evidence>
<name>A0ABY6P4R4_9NOCA</name>
<keyword evidence="10" id="KW-1185">Reference proteome</keyword>
<dbReference type="InterPro" id="IPR032818">
    <property type="entry name" value="DedA-like"/>
</dbReference>
<dbReference type="EMBL" id="CP110615">
    <property type="protein sequence ID" value="UZJ26655.1"/>
    <property type="molecule type" value="Genomic_DNA"/>
</dbReference>
<sequence>MTAALSDPSTLALGPSFLDPATLLSSFGLAGVLGAVFAETGLLVGFFLPGDSLLFTAGLFTAQPDPFAPLWVLLLLVPVAAIVGDQVGYLIGRRTGPALYSRPDSRLFKQRYVTQAHEFFEKHGSRTVLLARFIPVLRTFVPVLAGVSAMSHRRFTTYNVVGGIVWGAGVVTLGNLLGGVALVRDHVEVILVLIVALSLVPVAVELLRARRRTP</sequence>
<feature type="transmembrane region" description="Helical" evidence="7">
    <location>
        <begin position="21"/>
        <end position="48"/>
    </location>
</feature>
<reference evidence="9" key="1">
    <citation type="submission" date="2022-10" db="EMBL/GenBank/DDBJ databases">
        <title>Rhodococcus sp.75.</title>
        <authorList>
            <person name="Sun M."/>
        </authorList>
    </citation>
    <scope>NUCLEOTIDE SEQUENCE</scope>
    <source>
        <strain evidence="9">75</strain>
    </source>
</reference>
<proteinExistence type="inferred from homology"/>
<evidence type="ECO:0000259" key="8">
    <source>
        <dbReference type="Pfam" id="PF09335"/>
    </source>
</evidence>
<dbReference type="Proteomes" id="UP001164965">
    <property type="component" value="Chromosome"/>
</dbReference>
<evidence type="ECO:0000313" key="9">
    <source>
        <dbReference type="EMBL" id="UZJ26655.1"/>
    </source>
</evidence>